<keyword evidence="3" id="KW-1185">Reference proteome</keyword>
<feature type="compositionally biased region" description="Polar residues" evidence="1">
    <location>
        <begin position="128"/>
        <end position="142"/>
    </location>
</feature>
<reference evidence="2 3" key="1">
    <citation type="journal article" date="2024" name="Nat. Commun.">
        <title>Phylogenomics reveals the evolutionary origins of lichenization in chlorophyte algae.</title>
        <authorList>
            <person name="Puginier C."/>
            <person name="Libourel C."/>
            <person name="Otte J."/>
            <person name="Skaloud P."/>
            <person name="Haon M."/>
            <person name="Grisel S."/>
            <person name="Petersen M."/>
            <person name="Berrin J.G."/>
            <person name="Delaux P.M."/>
            <person name="Dal Grande F."/>
            <person name="Keller J."/>
        </authorList>
    </citation>
    <scope>NUCLEOTIDE SEQUENCE [LARGE SCALE GENOMIC DNA]</scope>
    <source>
        <strain evidence="2 3">SAG 216-7</strain>
    </source>
</reference>
<proteinExistence type="predicted"/>
<protein>
    <submittedName>
        <fullName evidence="2">Uncharacterized protein</fullName>
    </submittedName>
</protein>
<evidence type="ECO:0000313" key="2">
    <source>
        <dbReference type="EMBL" id="KAK9907261.1"/>
    </source>
</evidence>
<feature type="compositionally biased region" description="Basic residues" evidence="1">
    <location>
        <begin position="112"/>
        <end position="123"/>
    </location>
</feature>
<organism evidence="2 3">
    <name type="scientific">Coccomyxa subellipsoidea</name>
    <dbReference type="NCBI Taxonomy" id="248742"/>
    <lineage>
        <taxon>Eukaryota</taxon>
        <taxon>Viridiplantae</taxon>
        <taxon>Chlorophyta</taxon>
        <taxon>core chlorophytes</taxon>
        <taxon>Trebouxiophyceae</taxon>
        <taxon>Trebouxiophyceae incertae sedis</taxon>
        <taxon>Coccomyxaceae</taxon>
        <taxon>Coccomyxa</taxon>
    </lineage>
</organism>
<dbReference type="EMBL" id="JALJOT010000009">
    <property type="protein sequence ID" value="KAK9907261.1"/>
    <property type="molecule type" value="Genomic_DNA"/>
</dbReference>
<gene>
    <name evidence="2" type="ORF">WJX75_000199</name>
</gene>
<dbReference type="Proteomes" id="UP001491310">
    <property type="component" value="Unassembled WGS sequence"/>
</dbReference>
<accession>A0ABR2YLD4</accession>
<comment type="caution">
    <text evidence="2">The sequence shown here is derived from an EMBL/GenBank/DDBJ whole genome shotgun (WGS) entry which is preliminary data.</text>
</comment>
<name>A0ABR2YLD4_9CHLO</name>
<feature type="region of interest" description="Disordered" evidence="1">
    <location>
        <begin position="100"/>
        <end position="152"/>
    </location>
</feature>
<evidence type="ECO:0000313" key="3">
    <source>
        <dbReference type="Proteomes" id="UP001491310"/>
    </source>
</evidence>
<evidence type="ECO:0000256" key="1">
    <source>
        <dbReference type="SAM" id="MobiDB-lite"/>
    </source>
</evidence>
<sequence>MLIASRYSRLLASNNVCSVQGMCTSRMDGTLDEINETGEGNHLERGFGFRSDGWRAIMYERPMGPRHYKFVPPEEWAAEHGAKAGKAIYPKEVKAILGLVDAPSVPSDSRGTKRPRRKRKGNKPTRVQRLTGQEIEQLQGHPQEQHEQSRMS</sequence>
<feature type="compositionally biased region" description="Basic and acidic residues" evidence="1">
    <location>
        <begin position="143"/>
        <end position="152"/>
    </location>
</feature>